<evidence type="ECO:0000313" key="3">
    <source>
        <dbReference type="Proteomes" id="UP001201812"/>
    </source>
</evidence>
<protein>
    <submittedName>
        <fullName evidence="2">Uncharacterized protein</fullName>
    </submittedName>
</protein>
<comment type="caution">
    <text evidence="2">The sequence shown here is derived from an EMBL/GenBank/DDBJ whole genome shotgun (WGS) entry which is preliminary data.</text>
</comment>
<feature type="transmembrane region" description="Helical" evidence="1">
    <location>
        <begin position="12"/>
        <end position="34"/>
    </location>
</feature>
<feature type="transmembrane region" description="Helical" evidence="1">
    <location>
        <begin position="150"/>
        <end position="172"/>
    </location>
</feature>
<sequence>MEKSLPKFNASLLIALVCLSLFSASLLFPVVPLLPQAKKNTLQGTEVAELLLHGSTMMNWMPSWRDISEWRRQFLPDVNKRTVIRHYLPLSGAVSHSLFTVHLFSPSILARLFPIYDVAISNAFLINSHLGIGFYVFFRPHLHHLNAYNRVEYSVFSSVMFNFGSLLFAVLLKPFLPERLKTCGRSIMGIALSFFMLRCGYKYLRHIDLRTKTLKDFRFEHANGA</sequence>
<keyword evidence="1" id="KW-1133">Transmembrane helix</keyword>
<feature type="transmembrane region" description="Helical" evidence="1">
    <location>
        <begin position="115"/>
        <end position="138"/>
    </location>
</feature>
<organism evidence="2 3">
    <name type="scientific">Ditylenchus destructor</name>
    <dbReference type="NCBI Taxonomy" id="166010"/>
    <lineage>
        <taxon>Eukaryota</taxon>
        <taxon>Metazoa</taxon>
        <taxon>Ecdysozoa</taxon>
        <taxon>Nematoda</taxon>
        <taxon>Chromadorea</taxon>
        <taxon>Rhabditida</taxon>
        <taxon>Tylenchina</taxon>
        <taxon>Tylenchomorpha</taxon>
        <taxon>Sphaerularioidea</taxon>
        <taxon>Anguinidae</taxon>
        <taxon>Anguininae</taxon>
        <taxon>Ditylenchus</taxon>
    </lineage>
</organism>
<dbReference type="EMBL" id="JAKKPZ010000028">
    <property type="protein sequence ID" value="KAI1709998.1"/>
    <property type="molecule type" value="Genomic_DNA"/>
</dbReference>
<keyword evidence="1" id="KW-0472">Membrane</keyword>
<dbReference type="AlphaFoldDB" id="A0AAD4N370"/>
<keyword evidence="3" id="KW-1185">Reference proteome</keyword>
<proteinExistence type="predicted"/>
<gene>
    <name evidence="2" type="ORF">DdX_11010</name>
</gene>
<keyword evidence="1" id="KW-0812">Transmembrane</keyword>
<feature type="transmembrane region" description="Helical" evidence="1">
    <location>
        <begin position="184"/>
        <end position="204"/>
    </location>
</feature>
<dbReference type="PANTHER" id="PTHR38640">
    <property type="entry name" value="GEO09659P1"/>
    <property type="match status" value="1"/>
</dbReference>
<evidence type="ECO:0000256" key="1">
    <source>
        <dbReference type="SAM" id="Phobius"/>
    </source>
</evidence>
<accession>A0AAD4N370</accession>
<dbReference type="PANTHER" id="PTHR38640:SF1">
    <property type="entry name" value="GEO09659P1"/>
    <property type="match status" value="1"/>
</dbReference>
<name>A0AAD4N370_9BILA</name>
<evidence type="ECO:0000313" key="2">
    <source>
        <dbReference type="EMBL" id="KAI1709998.1"/>
    </source>
</evidence>
<dbReference type="Proteomes" id="UP001201812">
    <property type="component" value="Unassembled WGS sequence"/>
</dbReference>
<reference evidence="2" key="1">
    <citation type="submission" date="2022-01" db="EMBL/GenBank/DDBJ databases">
        <title>Genome Sequence Resource for Two Populations of Ditylenchus destructor, the Migratory Endoparasitic Phytonematode.</title>
        <authorList>
            <person name="Zhang H."/>
            <person name="Lin R."/>
            <person name="Xie B."/>
        </authorList>
    </citation>
    <scope>NUCLEOTIDE SEQUENCE</scope>
    <source>
        <strain evidence="2">BazhouSP</strain>
    </source>
</reference>